<evidence type="ECO:0000313" key="2">
    <source>
        <dbReference type="Proteomes" id="UP000471166"/>
    </source>
</evidence>
<dbReference type="EMBL" id="JAAGVB010000009">
    <property type="protein sequence ID" value="NEW32406.1"/>
    <property type="molecule type" value="Genomic_DNA"/>
</dbReference>
<evidence type="ECO:0000313" key="1">
    <source>
        <dbReference type="EMBL" id="NEW32406.1"/>
    </source>
</evidence>
<dbReference type="RefSeq" id="WP_163842983.1">
    <property type="nucleotide sequence ID" value="NZ_JAAGVB010000009.1"/>
</dbReference>
<comment type="caution">
    <text evidence="1">The sequence shown here is derived from an EMBL/GenBank/DDBJ whole genome shotgun (WGS) entry which is preliminary data.</text>
</comment>
<dbReference type="AlphaFoldDB" id="A0A6P1CMJ9"/>
<accession>A0A6P1CMJ9</accession>
<dbReference type="Proteomes" id="UP000471166">
    <property type="component" value="Unassembled WGS sequence"/>
</dbReference>
<protein>
    <submittedName>
        <fullName evidence="1">Uncharacterized protein</fullName>
    </submittedName>
</protein>
<organism evidence="1 2">
    <name type="scientific">Nocardia cyriacigeorgica</name>
    <dbReference type="NCBI Taxonomy" id="135487"/>
    <lineage>
        <taxon>Bacteria</taxon>
        <taxon>Bacillati</taxon>
        <taxon>Actinomycetota</taxon>
        <taxon>Actinomycetes</taxon>
        <taxon>Mycobacteriales</taxon>
        <taxon>Nocardiaceae</taxon>
        <taxon>Nocardia</taxon>
    </lineage>
</organism>
<name>A0A6P1CMJ9_9NOCA</name>
<gene>
    <name evidence="1" type="ORF">GV791_07510</name>
</gene>
<proteinExistence type="predicted"/>
<reference evidence="1 2" key="1">
    <citation type="submission" date="2020-01" db="EMBL/GenBank/DDBJ databases">
        <title>Genetics and antimicrobial susceptibilities of Nocardia species isolated from the soil; a comparison with species isolated from humans.</title>
        <authorList>
            <person name="Carrasco G."/>
            <person name="Monzon S."/>
            <person name="Sansegundo M."/>
            <person name="Garcia E."/>
            <person name="Garrido N."/>
            <person name="Medina M.J."/>
            <person name="Villalon P."/>
            <person name="Ramirez-Arocha A.C."/>
            <person name="Jimenez P."/>
            <person name="Cuesta I."/>
            <person name="Valdezate S."/>
        </authorList>
    </citation>
    <scope>NUCLEOTIDE SEQUENCE [LARGE SCALE GENOMIC DNA]</scope>
    <source>
        <strain evidence="1 2">CNM20110626</strain>
    </source>
</reference>
<sequence>MNGEFRVLGVYPVSFMPVPFVVGTPNWDMRVGEAVRLHKKNGAIFDGAIESFDFHRPTEDQISVVFSATVAKNAEPGGVISPVRP</sequence>